<dbReference type="PANTHER" id="PTHR46082">
    <property type="entry name" value="ATP/GTP-BINDING PROTEIN-RELATED"/>
    <property type="match status" value="1"/>
</dbReference>
<keyword evidence="1 4" id="KW-0853">WD repeat</keyword>
<dbReference type="Pfam" id="PF22939">
    <property type="entry name" value="WHD_GPIID"/>
    <property type="match status" value="1"/>
</dbReference>
<sequence length="1566" mass="176449">MATMKPSHHDYTVAWVCALPLEMTAAELMLKEIHDPLPQPPTDPNAYTLGKLGEHNVVIACLPSGVYGITSAAAVLAKMHSTFPSLRFALMVGIAGGVPSRSTDVRLGDVVVSIPSGTSGGVVQYDFGKTLPDGRFQRASSLNKPSQLLLNTVSKVRSKYAITEADIDGTISRILNTNERLKQQFSRPHRDWLFNAEYIHEGNHPDCLECDQTQLVKRASRDSSEPHIHYGLIASANQVMKGAKARDSLAQDSNVLCFEMEAAGLMDQLSCLVIRGICDYCDSHKNKEWQGYAALAAATYTRLLLAAVPSQENISHRNYALAQVNETLIRRQIAALRNLYVSLYQDQKNRNPDRTPGTCEWFISHPIFQDWESSQTSRLLWVSANPGCGKSVLAKYLADFLPKLDVSRAVGYFFFKDDYEDQKSITNALCCILHQLFDKKRHLLDDTILEQFEMNESVTSSFSELWIILLKAASKENAGEIVFLLDALDECEQHGSSQFMEALRRLYTDESQHNFNLKFLITSRPYSHIRQGFQPLNIPGQPAIHLSGESDVETKKISQEIDIFIEVKVNEVHDRLQLTNNERDMLRESLTRVTHRTYLWVYLTLEDLVQNQDYIDEKRIAEVTSNPPKTVDEAYERILARSKDPQKAKRLLSIVVGALRPLSLKEMNLALNLRKGQLSYADLTLEPENRFHEAIRSICGLFIMIVDSKIYLLHQTAREFLVAQEGTVEDINRPSGWRRSLRLQDSHCLLANICIQHLLFTDFEETPLSVAVGPSRDHSVFLDYSATHWTAHLLESKLQLEGMLPDLNIICDASTTRCQTWLHIYWASLNTEFPTGFTTLMVTSYFGLTPVTKHWIKINGIDFDARDHVYGRSALSWAAGNGHSAIVKLLTQRSWKKFLQRRALVDFAGKHNRTPLSWAILNGHEEAARVLLRAGSDINLADDIGGTPLYYAILSDRRQLLELFTRERTLLESKDDIQKKILLSAVKEGHGPVVRMLLEQGADVESRDNEHDRTLLSWASGNGHVAVVKELLAKNANMQSEDCQYGRTPLSWAVENMHSAVLVLLLDKSGLESMVHIQKFRDIVGAIITLQASVSVDTLARLLGIPMSDILDQLNSLQSLHPSLHMPTDPNALIEFLHLHFRYFLLHTTTALRVEKKEMHKIIADRCLYIMSSLLKENICDLPSNASEFDDIKDQTIDQCLPKHLQYSCYHWAYHVAQSNGPVSDEVISFLEQHFLHWLEAVSIMGRIYDGLGILNFLTKMPEVKLSEFLNDARQFILRNMACSAPLQLYYSGITFSAGESITGRKLRDKSWSAQLQTLKGHSGMVNTVVFSPDSEILASGSGDGTIQLWDAKSGKQLQIFDSCLGWVNTMVFSPDSEVLVLSSLNRTIWLWDIKSREQLQISKGYLDYTYNLAFSLDSEILASGSGDGTIQLWDTKSREPLQTLDSYLEWVNTMAFSLDSKILALGSDDKTVQLWCTKSRKQLQILEGHLARVNTVAFSPDSKILASGSGDKTVRLWCTKSGKQLQILEGHLDWVRAVTFSPDGEILASGSDDKTVRLWDAKFRK</sequence>
<dbReference type="Pfam" id="PF12796">
    <property type="entry name" value="Ank_2"/>
    <property type="match status" value="2"/>
</dbReference>
<dbReference type="InterPro" id="IPR000845">
    <property type="entry name" value="Nucleoside_phosphorylase_d"/>
</dbReference>
<name>A0A7U2MZ22_ASPFN</name>
<dbReference type="InterPro" id="IPR035994">
    <property type="entry name" value="Nucleoside_phosphorylase_sf"/>
</dbReference>
<proteinExistence type="predicted"/>
<dbReference type="InterPro" id="IPR007111">
    <property type="entry name" value="NACHT_NTPase"/>
</dbReference>
<keyword evidence="2" id="KW-0677">Repeat</keyword>
<accession>A0A7U2MZ22</accession>
<dbReference type="Proteomes" id="UP000596276">
    <property type="component" value="Chromosome 7"/>
</dbReference>
<dbReference type="InterPro" id="IPR002110">
    <property type="entry name" value="Ankyrin_rpt"/>
</dbReference>
<dbReference type="PROSITE" id="PS50297">
    <property type="entry name" value="ANK_REP_REGION"/>
    <property type="match status" value="2"/>
</dbReference>
<feature type="repeat" description="WD" evidence="4">
    <location>
        <begin position="1487"/>
        <end position="1528"/>
    </location>
</feature>
<dbReference type="Pfam" id="PF24883">
    <property type="entry name" value="NPHP3_N"/>
    <property type="match status" value="1"/>
</dbReference>
<dbReference type="PROSITE" id="PS50088">
    <property type="entry name" value="ANK_REPEAT"/>
    <property type="match status" value="3"/>
</dbReference>
<evidence type="ECO:0000256" key="4">
    <source>
        <dbReference type="PROSITE-ProRule" id="PRU00221"/>
    </source>
</evidence>
<dbReference type="EMBL" id="CP044617">
    <property type="protein sequence ID" value="QRD92150.1"/>
    <property type="molecule type" value="Genomic_DNA"/>
</dbReference>
<dbReference type="GO" id="GO:0003824">
    <property type="term" value="F:catalytic activity"/>
    <property type="evidence" value="ECO:0007669"/>
    <property type="project" value="InterPro"/>
</dbReference>
<dbReference type="PROSITE" id="PS50837">
    <property type="entry name" value="NACHT"/>
    <property type="match status" value="1"/>
</dbReference>
<dbReference type="SUPFAM" id="SSF53167">
    <property type="entry name" value="Purine and uridine phosphorylases"/>
    <property type="match status" value="1"/>
</dbReference>
<dbReference type="InterPro" id="IPR019775">
    <property type="entry name" value="WD40_repeat_CS"/>
</dbReference>
<feature type="repeat" description="WD" evidence="4">
    <location>
        <begin position="1445"/>
        <end position="1486"/>
    </location>
</feature>
<evidence type="ECO:0000256" key="3">
    <source>
        <dbReference type="PROSITE-ProRule" id="PRU00023"/>
    </source>
</evidence>
<dbReference type="Gene3D" id="3.40.50.1580">
    <property type="entry name" value="Nucleoside phosphorylase domain"/>
    <property type="match status" value="1"/>
</dbReference>
<feature type="repeat" description="WD" evidence="4">
    <location>
        <begin position="1319"/>
        <end position="1360"/>
    </location>
</feature>
<dbReference type="PROSITE" id="PS00678">
    <property type="entry name" value="WD_REPEATS_1"/>
    <property type="match status" value="4"/>
</dbReference>
<dbReference type="PROSITE" id="PS50082">
    <property type="entry name" value="WD_REPEATS_2"/>
    <property type="match status" value="6"/>
</dbReference>
<dbReference type="PRINTS" id="PR00320">
    <property type="entry name" value="GPROTEINBRPT"/>
</dbReference>
<dbReference type="PANTHER" id="PTHR46082:SF11">
    <property type="entry name" value="AAA+ ATPASE DOMAIN-CONTAINING PROTEIN-RELATED"/>
    <property type="match status" value="1"/>
</dbReference>
<organism evidence="6 7">
    <name type="scientific">Aspergillus flavus (strain ATCC 200026 / FGSC A1120 / IAM 13836 / NRRL 3357 / JCM 12722 / SRRC 167)</name>
    <dbReference type="NCBI Taxonomy" id="332952"/>
    <lineage>
        <taxon>Eukaryota</taxon>
        <taxon>Fungi</taxon>
        <taxon>Dikarya</taxon>
        <taxon>Ascomycota</taxon>
        <taxon>Pezizomycotina</taxon>
        <taxon>Eurotiomycetes</taxon>
        <taxon>Eurotiomycetidae</taxon>
        <taxon>Eurotiales</taxon>
        <taxon>Aspergillaceae</taxon>
        <taxon>Aspergillus</taxon>
        <taxon>Aspergillus subgen. Circumdati</taxon>
    </lineage>
</organism>
<gene>
    <name evidence="6" type="ORF">F9C07_13354</name>
</gene>
<dbReference type="SMART" id="SM00320">
    <property type="entry name" value="WD40"/>
    <property type="match status" value="6"/>
</dbReference>
<dbReference type="SUPFAM" id="SSF48403">
    <property type="entry name" value="Ankyrin repeat"/>
    <property type="match status" value="2"/>
</dbReference>
<dbReference type="Gene3D" id="1.25.40.20">
    <property type="entry name" value="Ankyrin repeat-containing domain"/>
    <property type="match status" value="2"/>
</dbReference>
<evidence type="ECO:0000259" key="5">
    <source>
        <dbReference type="PROSITE" id="PS50837"/>
    </source>
</evidence>
<dbReference type="InterPro" id="IPR027417">
    <property type="entry name" value="P-loop_NTPase"/>
</dbReference>
<dbReference type="SMART" id="SM00248">
    <property type="entry name" value="ANK"/>
    <property type="match status" value="7"/>
</dbReference>
<keyword evidence="7" id="KW-1185">Reference proteome</keyword>
<reference evidence="7" key="1">
    <citation type="journal article" date="2021" name="G3 (Bethesda)">
        <title>Chromosome assembled and annotated genome sequence of Aspergillus flavus NRRL 3357.</title>
        <authorList>
            <person name="Skerker J.M."/>
            <person name="Pianalto K.M."/>
            <person name="Mondo S.J."/>
            <person name="Yang K."/>
            <person name="Arkin A.P."/>
            <person name="Keller N.P."/>
            <person name="Grigoriev I.V."/>
            <person name="Louise Glass N.L."/>
        </authorList>
    </citation>
    <scope>NUCLEOTIDE SEQUENCE [LARGE SCALE GENOMIC DNA]</scope>
    <source>
        <strain evidence="7">ATCC 200026 / FGSC A1120 / IAM 13836 / NRRL 3357 / JCM 12722 / SRRC 167</strain>
    </source>
</reference>
<feature type="domain" description="NACHT" evidence="5">
    <location>
        <begin position="378"/>
        <end position="525"/>
    </location>
</feature>
<dbReference type="Gene3D" id="3.40.50.300">
    <property type="entry name" value="P-loop containing nucleotide triphosphate hydrolases"/>
    <property type="match status" value="1"/>
</dbReference>
<feature type="repeat" description="ANK" evidence="3">
    <location>
        <begin position="911"/>
        <end position="943"/>
    </location>
</feature>
<dbReference type="Pfam" id="PF01048">
    <property type="entry name" value="PNP_UDP_1"/>
    <property type="match status" value="1"/>
</dbReference>
<dbReference type="InterPro" id="IPR036322">
    <property type="entry name" value="WD40_repeat_dom_sf"/>
</dbReference>
<keyword evidence="3" id="KW-0040">ANK repeat</keyword>
<dbReference type="CDD" id="cd00200">
    <property type="entry name" value="WD40"/>
    <property type="match status" value="1"/>
</dbReference>
<dbReference type="GO" id="GO:0009116">
    <property type="term" value="P:nucleoside metabolic process"/>
    <property type="evidence" value="ECO:0007669"/>
    <property type="project" value="InterPro"/>
</dbReference>
<feature type="repeat" description="ANK" evidence="3">
    <location>
        <begin position="1011"/>
        <end position="1043"/>
    </location>
</feature>
<feature type="repeat" description="WD" evidence="4">
    <location>
        <begin position="1529"/>
        <end position="1566"/>
    </location>
</feature>
<dbReference type="InterPro" id="IPR054471">
    <property type="entry name" value="GPIID_WHD"/>
</dbReference>
<dbReference type="InterPro" id="IPR056884">
    <property type="entry name" value="NPHP3-like_N"/>
</dbReference>
<dbReference type="InterPro" id="IPR053137">
    <property type="entry name" value="NLR-like"/>
</dbReference>
<dbReference type="InterPro" id="IPR001680">
    <property type="entry name" value="WD40_rpt"/>
</dbReference>
<dbReference type="VEuPathDB" id="FungiDB:F9C07_13354"/>
<evidence type="ECO:0000256" key="1">
    <source>
        <dbReference type="ARBA" id="ARBA00022574"/>
    </source>
</evidence>
<dbReference type="InterPro" id="IPR020472">
    <property type="entry name" value="WD40_PAC1"/>
</dbReference>
<feature type="repeat" description="WD" evidence="4">
    <location>
        <begin position="1368"/>
        <end position="1402"/>
    </location>
</feature>
<dbReference type="SUPFAM" id="SSF50978">
    <property type="entry name" value="WD40 repeat-like"/>
    <property type="match status" value="1"/>
</dbReference>
<feature type="repeat" description="WD" evidence="4">
    <location>
        <begin position="1403"/>
        <end position="1444"/>
    </location>
</feature>
<evidence type="ECO:0000256" key="2">
    <source>
        <dbReference type="ARBA" id="ARBA00022737"/>
    </source>
</evidence>
<dbReference type="SUPFAM" id="SSF52540">
    <property type="entry name" value="P-loop containing nucleoside triphosphate hydrolases"/>
    <property type="match status" value="1"/>
</dbReference>
<dbReference type="VEuPathDB" id="FungiDB:AFLA_012912"/>
<feature type="repeat" description="ANK" evidence="3">
    <location>
        <begin position="982"/>
        <end position="1009"/>
    </location>
</feature>
<dbReference type="InterPro" id="IPR036770">
    <property type="entry name" value="Ankyrin_rpt-contain_sf"/>
</dbReference>
<evidence type="ECO:0000313" key="7">
    <source>
        <dbReference type="Proteomes" id="UP000596276"/>
    </source>
</evidence>
<dbReference type="Gene3D" id="2.130.10.10">
    <property type="entry name" value="YVTN repeat-like/Quinoprotein amine dehydrogenase"/>
    <property type="match status" value="2"/>
</dbReference>
<evidence type="ECO:0000313" key="6">
    <source>
        <dbReference type="EMBL" id="QRD92150.1"/>
    </source>
</evidence>
<protein>
    <submittedName>
        <fullName evidence="6">WD-repeat protein</fullName>
    </submittedName>
</protein>
<dbReference type="InterPro" id="IPR015943">
    <property type="entry name" value="WD40/YVTN_repeat-like_dom_sf"/>
</dbReference>
<dbReference type="PROSITE" id="PS50294">
    <property type="entry name" value="WD_REPEATS_REGION"/>
    <property type="match status" value="5"/>
</dbReference>
<dbReference type="Pfam" id="PF00400">
    <property type="entry name" value="WD40"/>
    <property type="match status" value="6"/>
</dbReference>